<reference evidence="4 5" key="1">
    <citation type="submission" date="2011-08" db="EMBL/GenBank/DDBJ databases">
        <title>The Genome Sequence of Clostridium hathewayi WAL-18680.</title>
        <authorList>
            <consortium name="The Broad Institute Genome Sequencing Platform"/>
            <person name="Earl A."/>
            <person name="Ward D."/>
            <person name="Feldgarden M."/>
            <person name="Gevers D."/>
            <person name="Finegold S.M."/>
            <person name="Summanen P.H."/>
            <person name="Molitoris D.R."/>
            <person name="Song M."/>
            <person name="Daigneault M."/>
            <person name="Allen-Vercoe E."/>
            <person name="Young S.K."/>
            <person name="Zeng Q."/>
            <person name="Gargeya S."/>
            <person name="Fitzgerald M."/>
            <person name="Haas B."/>
            <person name="Abouelleil A."/>
            <person name="Alvarado L."/>
            <person name="Arachchi H.M."/>
            <person name="Berlin A."/>
            <person name="Brown A."/>
            <person name="Chapman S.B."/>
            <person name="Chen Z."/>
            <person name="Dunbar C."/>
            <person name="Freedman E."/>
            <person name="Gearin G."/>
            <person name="Gellesch M."/>
            <person name="Goldberg J."/>
            <person name="Griggs A."/>
            <person name="Gujja S."/>
            <person name="Heiman D."/>
            <person name="Howarth C."/>
            <person name="Larson L."/>
            <person name="Lui A."/>
            <person name="MacDonald P.J.P."/>
            <person name="Montmayeur A."/>
            <person name="Murphy C."/>
            <person name="Neiman D."/>
            <person name="Pearson M."/>
            <person name="Priest M."/>
            <person name="Roberts A."/>
            <person name="Saif S."/>
            <person name="Shea T."/>
            <person name="Shenoy N."/>
            <person name="Sisk P."/>
            <person name="Stolte C."/>
            <person name="Sykes S."/>
            <person name="Wortman J."/>
            <person name="Nusbaum C."/>
            <person name="Birren B."/>
        </authorList>
    </citation>
    <scope>NUCLEOTIDE SEQUENCE [LARGE SCALE GENOMIC DNA]</scope>
    <source>
        <strain evidence="4 5">WAL-18680</strain>
    </source>
</reference>
<feature type="transmembrane region" description="Helical" evidence="2">
    <location>
        <begin position="61"/>
        <end position="85"/>
    </location>
</feature>
<feature type="region of interest" description="Disordered" evidence="1">
    <location>
        <begin position="203"/>
        <end position="258"/>
    </location>
</feature>
<evidence type="ECO:0000256" key="2">
    <source>
        <dbReference type="SAM" id="Phobius"/>
    </source>
</evidence>
<dbReference type="AlphaFoldDB" id="G5IKL2"/>
<proteinExistence type="predicted"/>
<keyword evidence="5" id="KW-1185">Reference proteome</keyword>
<dbReference type="Pfam" id="PF14317">
    <property type="entry name" value="YcxB"/>
    <property type="match status" value="1"/>
</dbReference>
<evidence type="ECO:0000313" key="5">
    <source>
        <dbReference type="Proteomes" id="UP000005384"/>
    </source>
</evidence>
<comment type="caution">
    <text evidence="4">The sequence shown here is derived from an EMBL/GenBank/DDBJ whole genome shotgun (WGS) entry which is preliminary data.</text>
</comment>
<keyword evidence="2" id="KW-0472">Membrane</keyword>
<evidence type="ECO:0000313" key="4">
    <source>
        <dbReference type="EMBL" id="EHI57944.1"/>
    </source>
</evidence>
<sequence length="258" mass="28551">MNTNIDTITIPVRLDAATFRSFAIFDTLKRQKRWKSPAIFAAILMASAIVCFAMNSRADQAVLLGSVLTAIALGLPAVYFGMFFYSLDNQAKAMKLNAARLVYTVELSGRDDGIHVTSASGEGQTAQFHWKDSFAAYRAADCIYLYVSPRQAFLLPGEQADVTADELWDYLNAHMAAEKNARLPEEITLPAVFLLLNIQVQNPAHSNSRPRPGKRRLSRSRPSSPPADTNPCHTPAHRCGKCRRRSHRPPAPNHLSAE</sequence>
<dbReference type="HOGENOM" id="CLU_1076774_0_0_9"/>
<keyword evidence="2" id="KW-0812">Transmembrane</keyword>
<gene>
    <name evidence="4" type="ORF">HMPREF9473_04040</name>
</gene>
<evidence type="ECO:0000259" key="3">
    <source>
        <dbReference type="Pfam" id="PF14317"/>
    </source>
</evidence>
<name>G5IKL2_9FIRM</name>
<keyword evidence="2" id="KW-1133">Transmembrane helix</keyword>
<feature type="transmembrane region" description="Helical" evidence="2">
    <location>
        <begin position="38"/>
        <end position="55"/>
    </location>
</feature>
<protein>
    <recommendedName>
        <fullName evidence="3">YcxB-like C-terminal domain-containing protein</fullName>
    </recommendedName>
</protein>
<dbReference type="InterPro" id="IPR025588">
    <property type="entry name" value="YcxB-like_C"/>
</dbReference>
<evidence type="ECO:0000256" key="1">
    <source>
        <dbReference type="SAM" id="MobiDB-lite"/>
    </source>
</evidence>
<dbReference type="EMBL" id="ADLN01000112">
    <property type="protein sequence ID" value="EHI57944.1"/>
    <property type="molecule type" value="Genomic_DNA"/>
</dbReference>
<feature type="compositionally biased region" description="Basic residues" evidence="1">
    <location>
        <begin position="235"/>
        <end position="248"/>
    </location>
</feature>
<organism evidence="4 5">
    <name type="scientific">Hungatella hathewayi WAL-18680</name>
    <dbReference type="NCBI Taxonomy" id="742737"/>
    <lineage>
        <taxon>Bacteria</taxon>
        <taxon>Bacillati</taxon>
        <taxon>Bacillota</taxon>
        <taxon>Clostridia</taxon>
        <taxon>Lachnospirales</taxon>
        <taxon>Lachnospiraceae</taxon>
        <taxon>Hungatella</taxon>
    </lineage>
</organism>
<dbReference type="Proteomes" id="UP000005384">
    <property type="component" value="Unassembled WGS sequence"/>
</dbReference>
<accession>G5IKL2</accession>
<feature type="domain" description="YcxB-like C-terminal" evidence="3">
    <location>
        <begin position="111"/>
        <end position="160"/>
    </location>
</feature>